<name>A0ABQ9YE71_9EUKA</name>
<accession>A0ABQ9YE71</accession>
<comment type="caution">
    <text evidence="1">The sequence shown here is derived from an EMBL/GenBank/DDBJ whole genome shotgun (WGS) entry which is preliminary data.</text>
</comment>
<evidence type="ECO:0000313" key="2">
    <source>
        <dbReference type="Proteomes" id="UP001281761"/>
    </source>
</evidence>
<organism evidence="1 2">
    <name type="scientific">Blattamonas nauphoetae</name>
    <dbReference type="NCBI Taxonomy" id="2049346"/>
    <lineage>
        <taxon>Eukaryota</taxon>
        <taxon>Metamonada</taxon>
        <taxon>Preaxostyla</taxon>
        <taxon>Oxymonadida</taxon>
        <taxon>Blattamonas</taxon>
    </lineage>
</organism>
<evidence type="ECO:0000313" key="1">
    <source>
        <dbReference type="EMBL" id="KAK2962032.1"/>
    </source>
</evidence>
<keyword evidence="2" id="KW-1185">Reference proteome</keyword>
<dbReference type="EMBL" id="JARBJD010000013">
    <property type="protein sequence ID" value="KAK2962032.1"/>
    <property type="molecule type" value="Genomic_DNA"/>
</dbReference>
<protein>
    <submittedName>
        <fullName evidence="1">Uncharacterized protein</fullName>
    </submittedName>
</protein>
<reference evidence="1 2" key="1">
    <citation type="journal article" date="2022" name="bioRxiv">
        <title>Genomics of Preaxostyla Flagellates Illuminates Evolutionary Transitions and the Path Towards Mitochondrial Loss.</title>
        <authorList>
            <person name="Novak L.V.F."/>
            <person name="Treitli S.C."/>
            <person name="Pyrih J."/>
            <person name="Halakuc P."/>
            <person name="Pipaliya S.V."/>
            <person name="Vacek V."/>
            <person name="Brzon O."/>
            <person name="Soukal P."/>
            <person name="Eme L."/>
            <person name="Dacks J.B."/>
            <person name="Karnkowska A."/>
            <person name="Elias M."/>
            <person name="Hampl V."/>
        </authorList>
    </citation>
    <scope>NUCLEOTIDE SEQUENCE [LARGE SCALE GENOMIC DNA]</scope>
    <source>
        <strain evidence="1">NAU3</strain>
        <tissue evidence="1">Gut</tissue>
    </source>
</reference>
<dbReference type="Proteomes" id="UP001281761">
    <property type="component" value="Unassembled WGS sequence"/>
</dbReference>
<gene>
    <name evidence="1" type="ORF">BLNAU_3088</name>
</gene>
<sequence length="284" mass="32404">MNLVDRINTLLGSTSPIDDDTVLRISTFHRTVLNRMYLPEIFRMAGRSTEQYFHAFRRLLSPPVDNFQLCPITYLLTHRPDVIQPTFDEWDDVDLATVGVVFPTIDETHVSFHSASSQLLDFIADILPQISHCASRLTLSQLERLITPSINIITKLLFYTCSSNIYYNGRRVTVFAKISILCEQLAIAQCLSRIGFFSRIVDGLLDDGTFFESESILHFFLHQARYSDYGRAHRNMFRSAIPSFLEEGWQDAVDIVLVKTKITVPVSNAIEHLKAMLNFHGANL</sequence>
<proteinExistence type="predicted"/>